<accession>A0ABP9I5Q5</accession>
<feature type="compositionally biased region" description="Low complexity" evidence="1">
    <location>
        <begin position="1"/>
        <end position="20"/>
    </location>
</feature>
<protein>
    <submittedName>
        <fullName evidence="2">Uncharacterized protein</fullName>
    </submittedName>
</protein>
<proteinExistence type="predicted"/>
<dbReference type="EMBL" id="BAABIL010000454">
    <property type="protein sequence ID" value="GAA4988148.1"/>
    <property type="molecule type" value="Genomic_DNA"/>
</dbReference>
<evidence type="ECO:0000256" key="1">
    <source>
        <dbReference type="SAM" id="MobiDB-lite"/>
    </source>
</evidence>
<organism evidence="2 3">
    <name type="scientific">Kineococcus glutinatus</name>
    <dbReference type="NCBI Taxonomy" id="1070872"/>
    <lineage>
        <taxon>Bacteria</taxon>
        <taxon>Bacillati</taxon>
        <taxon>Actinomycetota</taxon>
        <taxon>Actinomycetes</taxon>
        <taxon>Kineosporiales</taxon>
        <taxon>Kineosporiaceae</taxon>
        <taxon>Kineococcus</taxon>
    </lineage>
</organism>
<reference evidence="3" key="1">
    <citation type="journal article" date="2019" name="Int. J. Syst. Evol. Microbiol.">
        <title>The Global Catalogue of Microorganisms (GCM) 10K type strain sequencing project: providing services to taxonomists for standard genome sequencing and annotation.</title>
        <authorList>
            <consortium name="The Broad Institute Genomics Platform"/>
            <consortium name="The Broad Institute Genome Sequencing Center for Infectious Disease"/>
            <person name="Wu L."/>
            <person name="Ma J."/>
        </authorList>
    </citation>
    <scope>NUCLEOTIDE SEQUENCE [LARGE SCALE GENOMIC DNA]</scope>
    <source>
        <strain evidence="3">JCM 18126</strain>
    </source>
</reference>
<gene>
    <name evidence="2" type="ORF">GCM10023225_27380</name>
</gene>
<evidence type="ECO:0000313" key="3">
    <source>
        <dbReference type="Proteomes" id="UP001501195"/>
    </source>
</evidence>
<name>A0ABP9I5Q5_9ACTN</name>
<dbReference type="RefSeq" id="WP_345713197.1">
    <property type="nucleotide sequence ID" value="NZ_BAABIL010000454.1"/>
</dbReference>
<dbReference type="Proteomes" id="UP001501195">
    <property type="component" value="Unassembled WGS sequence"/>
</dbReference>
<evidence type="ECO:0000313" key="2">
    <source>
        <dbReference type="EMBL" id="GAA4988148.1"/>
    </source>
</evidence>
<sequence length="316" mass="32117">MQMQSTTTRTTRSTRTTRPSRTTRRIRPTAVLGAALSAAALAASVAAAAPASAAVDGGYHHAMANFAFPSTSGYAGGYVDCPAGRLPIASGALSHDPMGILMSNTLTTAGTGAYATASGSGGRAFTVQADCVPASVLGGSTLATRVVRDRRNVWRDFRETVTCPSGTVAYGGGGTVTSPEGIYDHRGLYISGSVPGVQGWTYAGTGSIGGNALVVEAHCLPRTRLGRIVVVDGAATATDGAGRLPISASARCPVGTFPFSGGAWFRAEGSSVPGLVGYFTASAMGADGRSWFAAGTTFAPRAQLITRVLCTDRLGR</sequence>
<comment type="caution">
    <text evidence="2">The sequence shown here is derived from an EMBL/GenBank/DDBJ whole genome shotgun (WGS) entry which is preliminary data.</text>
</comment>
<feature type="region of interest" description="Disordered" evidence="1">
    <location>
        <begin position="1"/>
        <end position="27"/>
    </location>
</feature>
<keyword evidence="3" id="KW-1185">Reference proteome</keyword>